<dbReference type="Proteomes" id="UP000887116">
    <property type="component" value="Unassembled WGS sequence"/>
</dbReference>
<accession>A0A8X6GE04</accession>
<dbReference type="EMBL" id="BMAO01025417">
    <property type="protein sequence ID" value="GFR02447.1"/>
    <property type="molecule type" value="Genomic_DNA"/>
</dbReference>
<sequence length="70" mass="7477">MADVAPAPQLEGQISLEMMSQAVSPQSSTFSPSTTGCEAGIDQSLNILLDDVTAERRRQGEPGLDQCWPN</sequence>
<protein>
    <submittedName>
        <fullName evidence="1">Uncharacterized protein</fullName>
    </submittedName>
</protein>
<keyword evidence="2" id="KW-1185">Reference proteome</keyword>
<evidence type="ECO:0000313" key="1">
    <source>
        <dbReference type="EMBL" id="GFR02447.1"/>
    </source>
</evidence>
<gene>
    <name evidence="1" type="ORF">TNCT_503871</name>
</gene>
<organism evidence="1 2">
    <name type="scientific">Trichonephila clavata</name>
    <name type="common">Joro spider</name>
    <name type="synonym">Nephila clavata</name>
    <dbReference type="NCBI Taxonomy" id="2740835"/>
    <lineage>
        <taxon>Eukaryota</taxon>
        <taxon>Metazoa</taxon>
        <taxon>Ecdysozoa</taxon>
        <taxon>Arthropoda</taxon>
        <taxon>Chelicerata</taxon>
        <taxon>Arachnida</taxon>
        <taxon>Araneae</taxon>
        <taxon>Araneomorphae</taxon>
        <taxon>Entelegynae</taxon>
        <taxon>Araneoidea</taxon>
        <taxon>Nephilidae</taxon>
        <taxon>Trichonephila</taxon>
    </lineage>
</organism>
<proteinExistence type="predicted"/>
<reference evidence="1" key="1">
    <citation type="submission" date="2020-07" db="EMBL/GenBank/DDBJ databases">
        <title>Multicomponent nature underlies the extraordinary mechanical properties of spider dragline silk.</title>
        <authorList>
            <person name="Kono N."/>
            <person name="Nakamura H."/>
            <person name="Mori M."/>
            <person name="Yoshida Y."/>
            <person name="Ohtoshi R."/>
            <person name="Malay A.D."/>
            <person name="Moran D.A.P."/>
            <person name="Tomita M."/>
            <person name="Numata K."/>
            <person name="Arakawa K."/>
        </authorList>
    </citation>
    <scope>NUCLEOTIDE SEQUENCE</scope>
</reference>
<evidence type="ECO:0000313" key="2">
    <source>
        <dbReference type="Proteomes" id="UP000887116"/>
    </source>
</evidence>
<name>A0A8X6GE04_TRICU</name>
<comment type="caution">
    <text evidence="1">The sequence shown here is derived from an EMBL/GenBank/DDBJ whole genome shotgun (WGS) entry which is preliminary data.</text>
</comment>
<dbReference type="AlphaFoldDB" id="A0A8X6GE04"/>